<dbReference type="Gene3D" id="3.40.366.10">
    <property type="entry name" value="Malonyl-Coenzyme A Acyl Carrier Protein, domain 2"/>
    <property type="match status" value="1"/>
</dbReference>
<evidence type="ECO:0000256" key="2">
    <source>
        <dbReference type="ARBA" id="ARBA00022553"/>
    </source>
</evidence>
<dbReference type="Gene3D" id="3.40.50.720">
    <property type="entry name" value="NAD(P)-binding Rossmann-like Domain"/>
    <property type="match status" value="1"/>
</dbReference>
<dbReference type="PANTHER" id="PTHR43775">
    <property type="entry name" value="FATTY ACID SYNTHASE"/>
    <property type="match status" value="1"/>
</dbReference>
<name>A0A0B8NGS8_9NOCA</name>
<evidence type="ECO:0000256" key="5">
    <source>
        <dbReference type="SAM" id="MobiDB-lite"/>
    </source>
</evidence>
<dbReference type="CDD" id="cd05274">
    <property type="entry name" value="KR_FAS_SDR_x"/>
    <property type="match status" value="1"/>
</dbReference>
<dbReference type="PROSITE" id="PS50075">
    <property type="entry name" value="CARRIER"/>
    <property type="match status" value="1"/>
</dbReference>
<dbReference type="KEGG" id="nsr:NS506_07606"/>
<dbReference type="InterPro" id="IPR014043">
    <property type="entry name" value="Acyl_transferase_dom"/>
</dbReference>
<dbReference type="SUPFAM" id="SSF47336">
    <property type="entry name" value="ACP-like"/>
    <property type="match status" value="1"/>
</dbReference>
<dbReference type="EMBL" id="BBYQ01000096">
    <property type="protein sequence ID" value="GAP30860.1"/>
    <property type="molecule type" value="Genomic_DNA"/>
</dbReference>
<dbReference type="GO" id="GO:0004312">
    <property type="term" value="F:fatty acid synthase activity"/>
    <property type="evidence" value="ECO:0007669"/>
    <property type="project" value="TreeGrafter"/>
</dbReference>
<dbReference type="AlphaFoldDB" id="A0A0B8NGS8"/>
<dbReference type="GO" id="GO:0031177">
    <property type="term" value="F:phosphopantetheine binding"/>
    <property type="evidence" value="ECO:0007669"/>
    <property type="project" value="InterPro"/>
</dbReference>
<dbReference type="Pfam" id="PF00550">
    <property type="entry name" value="PP-binding"/>
    <property type="match status" value="1"/>
</dbReference>
<dbReference type="InterPro" id="IPR020806">
    <property type="entry name" value="PKS_PP-bd"/>
</dbReference>
<dbReference type="SUPFAM" id="SSF51735">
    <property type="entry name" value="NAD(P)-binding Rossmann-fold domains"/>
    <property type="match status" value="2"/>
</dbReference>
<dbReference type="Pfam" id="PF08659">
    <property type="entry name" value="KR"/>
    <property type="match status" value="1"/>
</dbReference>
<dbReference type="InterPro" id="IPR016035">
    <property type="entry name" value="Acyl_Trfase/lysoPLipase"/>
</dbReference>
<organism evidence="8 9">
    <name type="scientific">Nocardia seriolae</name>
    <dbReference type="NCBI Taxonomy" id="37332"/>
    <lineage>
        <taxon>Bacteria</taxon>
        <taxon>Bacillati</taxon>
        <taxon>Actinomycetota</taxon>
        <taxon>Actinomycetes</taxon>
        <taxon>Mycobacteriales</taxon>
        <taxon>Nocardiaceae</taxon>
        <taxon>Nocardia</taxon>
    </lineage>
</organism>
<dbReference type="InterPro" id="IPR001227">
    <property type="entry name" value="Ac_transferase_dom_sf"/>
</dbReference>
<protein>
    <submittedName>
        <fullName evidence="7">Erythronolide synthase, modules 1 and</fullName>
    </submittedName>
    <submittedName>
        <fullName evidence="8">Polyketide synthase</fullName>
    </submittedName>
</protein>
<dbReference type="GeneID" id="93372458"/>
<dbReference type="SMART" id="SM00827">
    <property type="entry name" value="PKS_AT"/>
    <property type="match status" value="1"/>
</dbReference>
<evidence type="ECO:0000256" key="4">
    <source>
        <dbReference type="ARBA" id="ARBA00023268"/>
    </source>
</evidence>
<dbReference type="SUPFAM" id="SSF52151">
    <property type="entry name" value="FabD/lysophospholipase-like"/>
    <property type="match status" value="1"/>
</dbReference>
<proteinExistence type="predicted"/>
<dbReference type="SMART" id="SM00823">
    <property type="entry name" value="PKS_PP"/>
    <property type="match status" value="1"/>
</dbReference>
<dbReference type="InterPro" id="IPR016036">
    <property type="entry name" value="Malonyl_transacylase_ACP-bd"/>
</dbReference>
<reference evidence="8 9" key="2">
    <citation type="journal article" date="2016" name="Genome Announc.">
        <title>Draft Genome Sequence of Erythromycin- and Oxytetracycline-Sensitive Nocardia seriolae Strain U-1 (NBRC 110359).</title>
        <authorList>
            <person name="Imajoh M."/>
            <person name="Sukeda M."/>
            <person name="Shimizu M."/>
            <person name="Yamane J."/>
            <person name="Ohnishi K."/>
            <person name="Oshima S."/>
        </authorList>
    </citation>
    <scope>NUCLEOTIDE SEQUENCE [LARGE SCALE GENOMIC DNA]</scope>
    <source>
        <strain evidence="8 9">U-1</strain>
    </source>
</reference>
<dbReference type="InterPro" id="IPR057326">
    <property type="entry name" value="KR_dom"/>
</dbReference>
<evidence type="ECO:0000313" key="10">
    <source>
        <dbReference type="Proteomes" id="UP000180166"/>
    </source>
</evidence>
<sequence>MSEYRLPDGTIPVLLSSETPGGLRAEAAQLARYLADRPEVTPNRVADMLFRTRTARRRRALAMVSGRDELLSALDAIAADAEHPAVVSGLGAATARRVGFVFPGQGSQRPGMGKLYYGLSRAYRDEVDACAELHREYYGHAQPLHYLLGEEGRFENTVWEVQPALMFHMTGLAAMWRAAGVEPAAAIGHSQGELAAGWVARVMTRRDAVMAVTQRARLVERISPRGYSMAVLGMDREAVEAMLARHSGWAELSVVNSPHILAISGDRETIVDLVAAARAQGRFAKEIQVAYPAHTSIVAELRADFEEFLGDEMSTPTFTAGDIPCYGATLGAEITPDLEHEQYWYWNLRNRVRFDRAIVAAAVDGIDTFVEVAEHPTLQLAVQENLGLVPPDPALPSRAFRVLGTSLRTADSLRDFTRNLATVAVHDLAYNWQALRTEGTVSLPLRDFPNTVMNPQRLWASFESPAGQPIPETTHRRPHRLAENWIRLDKRSLVPPRDLLVVDHTGRNPELAAAICTAAHNHGGSARVMSQPDAAADGLVDRADCDIAGSYDTVVILLPALPDIEAPQALEQAAAFFAEPSWLPELAGVTDCWLVTVGGEQIAATDPVPHQFHGAVTAGYRCLGMESLGVAFRRVDLAVGQADASQAAALVRAVHVKNEPELALRDGAVYAKRLEIDAAQPGPARDIDLEHVVIIGGTGTLGMEFCAHYARRGARRITLLSRSGETDAVSRRLRPIRVLGDTEIIVESCDVTDVEAVLELAARQQVPATVLVHAGVNYVRAELAEVTPEKFREMAGSKIYGTEHILSAWPRTQDCKVVLCSSAAATFGGRGQILYATVNRMLDVLARRLRAQGVDAVAMQWGLWDLEGPLHAVGTGPVQAAGVTPMRAADALELGFTEHADHSGTDNRLVAAADWNDVRALMAAIGQGPLLDDVVVAAAAEEAARLVNSNLSAVAASPPGEASRSGGEPTAGDSQSFAGVGHSRTFPASVSGQVGSALDPATPGRGPVNLAEQVRRQLGKVMGADTDGLDTSVPLVALGLDSLQALDFRKRVQVELDRELPVAAILGGASLDDVVRLMAGSQA</sequence>
<evidence type="ECO:0000256" key="1">
    <source>
        <dbReference type="ARBA" id="ARBA00022450"/>
    </source>
</evidence>
<keyword evidence="9" id="KW-1185">Reference proteome</keyword>
<keyword evidence="3" id="KW-0808">Transferase</keyword>
<keyword evidence="4" id="KW-0511">Multifunctional enzyme</keyword>
<accession>A0A0B8NGS8</accession>
<dbReference type="Gene3D" id="1.10.1200.10">
    <property type="entry name" value="ACP-like"/>
    <property type="match status" value="1"/>
</dbReference>
<dbReference type="SMART" id="SM00822">
    <property type="entry name" value="PKS_KR"/>
    <property type="match status" value="1"/>
</dbReference>
<dbReference type="InterPro" id="IPR036291">
    <property type="entry name" value="NAD(P)-bd_dom_sf"/>
</dbReference>
<dbReference type="InterPro" id="IPR036736">
    <property type="entry name" value="ACP-like_sf"/>
</dbReference>
<evidence type="ECO:0000259" key="6">
    <source>
        <dbReference type="PROSITE" id="PS50075"/>
    </source>
</evidence>
<dbReference type="InterPro" id="IPR050091">
    <property type="entry name" value="PKS_NRPS_Biosynth_Enz"/>
</dbReference>
<reference evidence="9" key="1">
    <citation type="submission" date="2015-07" db="EMBL/GenBank/DDBJ databases">
        <title>Nocardia seriolae U-1 whole genome shotgun sequence.</title>
        <authorList>
            <person name="Imajoh M."/>
            <person name="Fukumoto Y."/>
            <person name="Sukeda M."/>
            <person name="Yamane J."/>
            <person name="Yamasaki K."/>
            <person name="Shimizu M."/>
            <person name="Ohnishi K."/>
            <person name="Oshima S."/>
        </authorList>
    </citation>
    <scope>NUCLEOTIDE SEQUENCE [LARGE SCALE GENOMIC DNA]</scope>
    <source>
        <strain evidence="9">U-1</strain>
    </source>
</reference>
<dbReference type="Proteomes" id="UP000037179">
    <property type="component" value="Unassembled WGS sequence"/>
</dbReference>
<dbReference type="NCBIfam" id="NF037941">
    <property type="entry name" value="PKS_NbtC"/>
    <property type="match status" value="1"/>
</dbReference>
<dbReference type="Pfam" id="PF00698">
    <property type="entry name" value="Acyl_transf_1"/>
    <property type="match status" value="1"/>
</dbReference>
<dbReference type="InterPro" id="IPR013968">
    <property type="entry name" value="PKS_KR"/>
</dbReference>
<evidence type="ECO:0000313" key="9">
    <source>
        <dbReference type="Proteomes" id="UP000037179"/>
    </source>
</evidence>
<evidence type="ECO:0000256" key="3">
    <source>
        <dbReference type="ARBA" id="ARBA00022679"/>
    </source>
</evidence>
<feature type="domain" description="Carrier" evidence="6">
    <location>
        <begin position="1008"/>
        <end position="1082"/>
    </location>
</feature>
<dbReference type="OrthoDB" id="9778690at2"/>
<reference evidence="7 10" key="3">
    <citation type="submission" date="2016-10" db="EMBL/GenBank/DDBJ databases">
        <title>Genome sequence of Nocardia seriolae strain EM150506, isolated from Anguila japonica.</title>
        <authorList>
            <person name="Han H.-J."/>
        </authorList>
    </citation>
    <scope>NUCLEOTIDE SEQUENCE [LARGE SCALE GENOMIC DNA]</scope>
    <source>
        <strain evidence="7 10">EM150506</strain>
    </source>
</reference>
<evidence type="ECO:0000313" key="7">
    <source>
        <dbReference type="EMBL" id="APB01626.1"/>
    </source>
</evidence>
<evidence type="ECO:0000313" key="8">
    <source>
        <dbReference type="EMBL" id="GAP30860.1"/>
    </source>
</evidence>
<feature type="region of interest" description="Disordered" evidence="5">
    <location>
        <begin position="954"/>
        <end position="982"/>
    </location>
</feature>
<dbReference type="Gene3D" id="3.30.70.3290">
    <property type="match status" value="1"/>
</dbReference>
<dbReference type="PANTHER" id="PTHR43775:SF37">
    <property type="entry name" value="SI:DKEY-61P9.11"/>
    <property type="match status" value="1"/>
</dbReference>
<dbReference type="EMBL" id="CP017839">
    <property type="protein sequence ID" value="APB01626.1"/>
    <property type="molecule type" value="Genomic_DNA"/>
</dbReference>
<keyword evidence="2" id="KW-0597">Phosphoprotein</keyword>
<dbReference type="GO" id="GO:0006633">
    <property type="term" value="P:fatty acid biosynthetic process"/>
    <property type="evidence" value="ECO:0007669"/>
    <property type="project" value="TreeGrafter"/>
</dbReference>
<dbReference type="SUPFAM" id="SSF55048">
    <property type="entry name" value="Probable ACP-binding domain of malonyl-CoA ACP transacylase"/>
    <property type="match status" value="1"/>
</dbReference>
<keyword evidence="1" id="KW-0596">Phosphopantetheine</keyword>
<dbReference type="RefSeq" id="WP_052086747.1">
    <property type="nucleotide sequence ID" value="NZ_AP017900.1"/>
</dbReference>
<dbReference type="InterPro" id="IPR009081">
    <property type="entry name" value="PP-bd_ACP"/>
</dbReference>
<dbReference type="Proteomes" id="UP000180166">
    <property type="component" value="Chromosome"/>
</dbReference>
<gene>
    <name evidence="7" type="ORF">NS506_07606</name>
    <name evidence="8" type="ORF">NSK11_contig00096-0013</name>
</gene>